<accession>A0A6M8STV1</accession>
<dbReference type="EMBL" id="JAODIR010000080">
    <property type="protein sequence ID" value="MDD2168991.1"/>
    <property type="molecule type" value="Genomic_DNA"/>
</dbReference>
<comment type="caution">
    <text evidence="1">The sequence shown here is derived from an EMBL/GenBank/DDBJ whole genome shotgun (WGS) entry which is preliminary data.</text>
</comment>
<proteinExistence type="predicted"/>
<reference evidence="1" key="1">
    <citation type="submission" date="2022-09" db="EMBL/GenBank/DDBJ databases">
        <title>Molecular characterization of Glaesserella parasuis strains circulating in commercial swine farms using whole-genome sequencing.</title>
        <authorList>
            <person name="Mugabi R."/>
            <person name="Clavijo M."/>
            <person name="Li G."/>
        </authorList>
    </citation>
    <scope>NUCLEOTIDE SEQUENCE</scope>
    <source>
        <strain evidence="1">0435-53</strain>
    </source>
</reference>
<dbReference type="AlphaFoldDB" id="A0A6M8STV1"/>
<dbReference type="RefSeq" id="WP_042905564.1">
    <property type="nucleotide sequence ID" value="NC_006829.1"/>
</dbReference>
<protein>
    <submittedName>
        <fullName evidence="1">Uncharacterized protein</fullName>
    </submittedName>
</protein>
<dbReference type="OrthoDB" id="9122127at2"/>
<name>A0A6M8STV1_GLAPU</name>
<evidence type="ECO:0000313" key="1">
    <source>
        <dbReference type="EMBL" id="MDD2168991.1"/>
    </source>
</evidence>
<gene>
    <name evidence="1" type="ORF">N5925_10505</name>
</gene>
<dbReference type="Proteomes" id="UP001148834">
    <property type="component" value="Unassembled WGS sequence"/>
</dbReference>
<organism evidence="1 2">
    <name type="scientific">Glaesserella parasuis</name>
    <name type="common">Haemophilus parasuis</name>
    <dbReference type="NCBI Taxonomy" id="738"/>
    <lineage>
        <taxon>Bacteria</taxon>
        <taxon>Pseudomonadati</taxon>
        <taxon>Pseudomonadota</taxon>
        <taxon>Gammaproteobacteria</taxon>
        <taxon>Pasteurellales</taxon>
        <taxon>Pasteurellaceae</taxon>
        <taxon>Glaesserella</taxon>
    </lineage>
</organism>
<sequence length="86" mass="9747">MISHKKQAVGNGQKITKSGRPALPQRPQVLKGSQAEFDWAKSCINLLEEWRHSLKKQGQNLAVSDLKLLKKYYKLINETVRVGNCT</sequence>
<evidence type="ECO:0000313" key="2">
    <source>
        <dbReference type="Proteomes" id="UP001148834"/>
    </source>
</evidence>